<feature type="compositionally biased region" description="Acidic residues" evidence="1">
    <location>
        <begin position="150"/>
        <end position="160"/>
    </location>
</feature>
<feature type="compositionally biased region" description="Basic and acidic residues" evidence="1">
    <location>
        <begin position="91"/>
        <end position="116"/>
    </location>
</feature>
<dbReference type="Proteomes" id="UP000078492">
    <property type="component" value="Unassembled WGS sequence"/>
</dbReference>
<sequence length="225" mass="25814">MSDDKEKDEEKPVVPKTAVDLQRLKLMKLMKNVDKPVILPERPKAKNTPSVPEFVRNVMGSSAGAGSGEFHVYRHLRRKEYARQKFIQEKAHKEHLDDEYHQKLEENKRLAEETTAKKRAKRLRKKQGRKQKKLMKANNKEDNAIMDEKYSEDDSSDENEETKTVKNSEVTEENDSCPKNVSTNESEVMLATEKESSLSVGENQEDTLKTQSEVSSESIQCEDGT</sequence>
<evidence type="ECO:0000313" key="2">
    <source>
        <dbReference type="EMBL" id="KYN20925.1"/>
    </source>
</evidence>
<dbReference type="InterPro" id="IPR009548">
    <property type="entry name" value="Prkrip1"/>
</dbReference>
<gene>
    <name evidence="2" type="ORF">ALC57_06832</name>
</gene>
<feature type="compositionally biased region" description="Polar residues" evidence="1">
    <location>
        <begin position="177"/>
        <end position="186"/>
    </location>
</feature>
<evidence type="ECO:0000256" key="1">
    <source>
        <dbReference type="SAM" id="MobiDB-lite"/>
    </source>
</evidence>
<dbReference type="PANTHER" id="PTHR13507:SF0">
    <property type="entry name" value="PRKR-INTERACTING PROTEIN 1"/>
    <property type="match status" value="1"/>
</dbReference>
<proteinExistence type="predicted"/>
<dbReference type="Pfam" id="PF06658">
    <property type="entry name" value="DUF1168"/>
    <property type="match status" value="1"/>
</dbReference>
<name>A0A195E6V4_9HYME</name>
<keyword evidence="3" id="KW-1185">Reference proteome</keyword>
<dbReference type="GO" id="GO:0004860">
    <property type="term" value="F:protein kinase inhibitor activity"/>
    <property type="evidence" value="ECO:0007669"/>
    <property type="project" value="TreeGrafter"/>
</dbReference>
<dbReference type="EMBL" id="KQ979568">
    <property type="protein sequence ID" value="KYN20925.1"/>
    <property type="molecule type" value="Genomic_DNA"/>
</dbReference>
<dbReference type="GO" id="GO:0005730">
    <property type="term" value="C:nucleolus"/>
    <property type="evidence" value="ECO:0007669"/>
    <property type="project" value="TreeGrafter"/>
</dbReference>
<dbReference type="PANTHER" id="PTHR13507">
    <property type="entry name" value="PRKR-INTERACTING PROTEIN 1"/>
    <property type="match status" value="1"/>
</dbReference>
<protein>
    <submittedName>
        <fullName evidence="2">PRKR-interacting protein 1 like protein</fullName>
    </submittedName>
</protein>
<reference evidence="2 3" key="1">
    <citation type="submission" date="2015-09" db="EMBL/GenBank/DDBJ databases">
        <title>Trachymyrmex cornetzi WGS genome.</title>
        <authorList>
            <person name="Nygaard S."/>
            <person name="Hu H."/>
            <person name="Boomsma J."/>
            <person name="Zhang G."/>
        </authorList>
    </citation>
    <scope>NUCLEOTIDE SEQUENCE [LARGE SCALE GENOMIC DNA]</scope>
    <source>
        <strain evidence="2">Tcor2-1</strain>
        <tissue evidence="2">Whole body</tissue>
    </source>
</reference>
<dbReference type="GO" id="GO:0019901">
    <property type="term" value="F:protein kinase binding"/>
    <property type="evidence" value="ECO:0007669"/>
    <property type="project" value="TreeGrafter"/>
</dbReference>
<evidence type="ECO:0000313" key="3">
    <source>
        <dbReference type="Proteomes" id="UP000078492"/>
    </source>
</evidence>
<feature type="compositionally biased region" description="Polar residues" evidence="1">
    <location>
        <begin position="209"/>
        <end position="219"/>
    </location>
</feature>
<dbReference type="OrthoDB" id="10067079at2759"/>
<feature type="compositionally biased region" description="Basic and acidic residues" evidence="1">
    <location>
        <begin position="138"/>
        <end position="149"/>
    </location>
</feature>
<feature type="compositionally biased region" description="Basic residues" evidence="1">
    <location>
        <begin position="117"/>
        <end position="135"/>
    </location>
</feature>
<dbReference type="AlphaFoldDB" id="A0A195E6V4"/>
<dbReference type="STRING" id="471704.A0A195E6V4"/>
<dbReference type="GO" id="GO:0003725">
    <property type="term" value="F:double-stranded RNA binding"/>
    <property type="evidence" value="ECO:0007669"/>
    <property type="project" value="InterPro"/>
</dbReference>
<organism evidence="2 3">
    <name type="scientific">Trachymyrmex cornetzi</name>
    <dbReference type="NCBI Taxonomy" id="471704"/>
    <lineage>
        <taxon>Eukaryota</taxon>
        <taxon>Metazoa</taxon>
        <taxon>Ecdysozoa</taxon>
        <taxon>Arthropoda</taxon>
        <taxon>Hexapoda</taxon>
        <taxon>Insecta</taxon>
        <taxon>Pterygota</taxon>
        <taxon>Neoptera</taxon>
        <taxon>Endopterygota</taxon>
        <taxon>Hymenoptera</taxon>
        <taxon>Apocrita</taxon>
        <taxon>Aculeata</taxon>
        <taxon>Formicoidea</taxon>
        <taxon>Formicidae</taxon>
        <taxon>Myrmicinae</taxon>
        <taxon>Trachymyrmex</taxon>
    </lineage>
</organism>
<feature type="region of interest" description="Disordered" evidence="1">
    <location>
        <begin position="91"/>
        <end position="225"/>
    </location>
</feature>
<accession>A0A195E6V4</accession>